<keyword evidence="2" id="KW-1185">Reference proteome</keyword>
<dbReference type="Proteomes" id="UP000076727">
    <property type="component" value="Unassembled WGS sequence"/>
</dbReference>
<evidence type="ECO:0000313" key="2">
    <source>
        <dbReference type="Proteomes" id="UP000076727"/>
    </source>
</evidence>
<evidence type="ECO:0000313" key="1">
    <source>
        <dbReference type="EMBL" id="KZT69338.1"/>
    </source>
</evidence>
<organism evidence="1 2">
    <name type="scientific">Daedalea quercina L-15889</name>
    <dbReference type="NCBI Taxonomy" id="1314783"/>
    <lineage>
        <taxon>Eukaryota</taxon>
        <taxon>Fungi</taxon>
        <taxon>Dikarya</taxon>
        <taxon>Basidiomycota</taxon>
        <taxon>Agaricomycotina</taxon>
        <taxon>Agaricomycetes</taxon>
        <taxon>Polyporales</taxon>
        <taxon>Fomitopsis</taxon>
    </lineage>
</organism>
<gene>
    <name evidence="1" type="ORF">DAEQUDRAFT_274031</name>
</gene>
<dbReference type="AlphaFoldDB" id="A0A165QE74"/>
<dbReference type="OrthoDB" id="3069231at2759"/>
<name>A0A165QE74_9APHY</name>
<protein>
    <recommendedName>
        <fullName evidence="3">F-box domain-containing protein</fullName>
    </recommendedName>
</protein>
<evidence type="ECO:0008006" key="3">
    <source>
        <dbReference type="Google" id="ProtNLM"/>
    </source>
</evidence>
<dbReference type="EMBL" id="KV429059">
    <property type="protein sequence ID" value="KZT69338.1"/>
    <property type="molecule type" value="Genomic_DNA"/>
</dbReference>
<accession>A0A165QE74</accession>
<proteinExistence type="predicted"/>
<sequence>MPAIFRKNLIESSAESGTLTRPEPRRRGRIPRLCDAVRYLFNEGTRTSTVVHLELRKLPIEIWWRIIDCFQHDWGALLECSLVCQAWHVRTQEYLPASHQGAVELYGRKDVVRFSQFVRGHSIRVRAIRVLGDHHSGSFTHLGTFAALLCGQRSQQLEELHLISGVWKAATMNASTLFRHLTTLATIRRLRLHDITLPSTTIFARLLFSLPNLYFLRCTNVSTRNKCYGGALHKPRSSPYHVGELVLDCPEGDDLFYLITMAGLARYSHTVEVAIHSATHVRVIDGPPTNYERFAQELTIAIYDAERSSVALMQCLSMMLRYCVKLETLRIKVAPRTNRVDEISFLYAIPSSVTSHVPRIYIAILLNQKDSADDQQPLEEVLWARFEYRGGTNLAISAPRRAIVHFRIPSWVFCTPSFDKTAWIEQIRHHLMSTEMRVSDLRAVEAATQFYMVYHYGPSHPQGTFVLGPLTWSTRLDRSTSYVDWMRLWEDVFPSFHRISLPEATAIRTQLSQSRGQIQSARGLKLIKGTQMSVLVRRLGPAADISR</sequence>
<reference evidence="1 2" key="1">
    <citation type="journal article" date="2016" name="Mol. Biol. Evol.">
        <title>Comparative Genomics of Early-Diverging Mushroom-Forming Fungi Provides Insights into the Origins of Lignocellulose Decay Capabilities.</title>
        <authorList>
            <person name="Nagy L.G."/>
            <person name="Riley R."/>
            <person name="Tritt A."/>
            <person name="Adam C."/>
            <person name="Daum C."/>
            <person name="Floudas D."/>
            <person name="Sun H."/>
            <person name="Yadav J.S."/>
            <person name="Pangilinan J."/>
            <person name="Larsson K.H."/>
            <person name="Matsuura K."/>
            <person name="Barry K."/>
            <person name="Labutti K."/>
            <person name="Kuo R."/>
            <person name="Ohm R.A."/>
            <person name="Bhattacharya S.S."/>
            <person name="Shirouzu T."/>
            <person name="Yoshinaga Y."/>
            <person name="Martin F.M."/>
            <person name="Grigoriev I.V."/>
            <person name="Hibbett D.S."/>
        </authorList>
    </citation>
    <scope>NUCLEOTIDE SEQUENCE [LARGE SCALE GENOMIC DNA]</scope>
    <source>
        <strain evidence="1 2">L-15889</strain>
    </source>
</reference>